<evidence type="ECO:0000313" key="1">
    <source>
        <dbReference type="EMBL" id="NYG01106.1"/>
    </source>
</evidence>
<comment type="caution">
    <text evidence="1">The sequence shown here is derived from an EMBL/GenBank/DDBJ whole genome shotgun (WGS) entry which is preliminary data.</text>
</comment>
<keyword evidence="2" id="KW-1185">Reference proteome</keyword>
<organism evidence="1 2">
    <name type="scientific">Pseudonocardia alni</name>
    <name type="common">Amycolata alni</name>
    <dbReference type="NCBI Taxonomy" id="33907"/>
    <lineage>
        <taxon>Bacteria</taxon>
        <taxon>Bacillati</taxon>
        <taxon>Actinomycetota</taxon>
        <taxon>Actinomycetes</taxon>
        <taxon>Pseudonocardiales</taxon>
        <taxon>Pseudonocardiaceae</taxon>
        <taxon>Pseudonocardia</taxon>
    </lineage>
</organism>
<gene>
    <name evidence="1" type="ORF">HDA37_001391</name>
</gene>
<sequence>MTIDHAALDGLRAGLEADDYAMEVTESGDRLQVRISAGPDACADCLVPKDMMRAVLHSALGVPEERIEIGYPGETLEPGGE</sequence>
<evidence type="ECO:0008006" key="3">
    <source>
        <dbReference type="Google" id="ProtNLM"/>
    </source>
</evidence>
<dbReference type="RefSeq" id="WP_179760620.1">
    <property type="nucleotide sequence ID" value="NZ_BAAAJZ010000008.1"/>
</dbReference>
<dbReference type="EMBL" id="JACCCZ010000001">
    <property type="protein sequence ID" value="NYG01106.1"/>
    <property type="molecule type" value="Genomic_DNA"/>
</dbReference>
<reference evidence="1 2" key="1">
    <citation type="submission" date="2020-07" db="EMBL/GenBank/DDBJ databases">
        <title>Sequencing the genomes of 1000 actinobacteria strains.</title>
        <authorList>
            <person name="Klenk H.-P."/>
        </authorList>
    </citation>
    <scope>NUCLEOTIDE SEQUENCE [LARGE SCALE GENOMIC DNA]</scope>
    <source>
        <strain evidence="1 2">DSM 44749</strain>
    </source>
</reference>
<dbReference type="Proteomes" id="UP000549695">
    <property type="component" value="Unassembled WGS sequence"/>
</dbReference>
<name>A0A852W5A0_PSEA5</name>
<evidence type="ECO:0000313" key="2">
    <source>
        <dbReference type="Proteomes" id="UP000549695"/>
    </source>
</evidence>
<accession>A0A852W5A0</accession>
<proteinExistence type="predicted"/>
<protein>
    <recommendedName>
        <fullName evidence="3">NifU-like protein</fullName>
    </recommendedName>
</protein>
<dbReference type="AlphaFoldDB" id="A0A852W5A0"/>
<dbReference type="GeneID" id="98051188"/>